<dbReference type="Pfam" id="PF08627">
    <property type="entry name" value="CRT-like"/>
    <property type="match status" value="1"/>
</dbReference>
<evidence type="ECO:0000256" key="5">
    <source>
        <dbReference type="ARBA" id="ARBA00022989"/>
    </source>
</evidence>
<evidence type="ECO:0000256" key="4">
    <source>
        <dbReference type="ARBA" id="ARBA00022692"/>
    </source>
</evidence>
<dbReference type="EMBL" id="JAIWQS010000011">
    <property type="protein sequence ID" value="KAJ8751167.1"/>
    <property type="molecule type" value="Genomic_DNA"/>
</dbReference>
<feature type="transmembrane region" description="Helical" evidence="7">
    <location>
        <begin position="105"/>
        <end position="123"/>
    </location>
</feature>
<keyword evidence="4 7" id="KW-0812">Transmembrane</keyword>
<evidence type="ECO:0000256" key="3">
    <source>
        <dbReference type="ARBA" id="ARBA00022448"/>
    </source>
</evidence>
<feature type="transmembrane region" description="Helical" evidence="7">
    <location>
        <begin position="202"/>
        <end position="220"/>
    </location>
</feature>
<evidence type="ECO:0000256" key="2">
    <source>
        <dbReference type="ARBA" id="ARBA00006690"/>
    </source>
</evidence>
<comment type="caution">
    <text evidence="8">The sequence shown here is derived from an EMBL/GenBank/DDBJ whole genome shotgun (WGS) entry which is preliminary data.</text>
</comment>
<accession>A0AAV8SG08</accession>
<feature type="transmembrane region" description="Helical" evidence="7">
    <location>
        <begin position="410"/>
        <end position="431"/>
    </location>
</feature>
<feature type="transmembrane region" description="Helical" evidence="7">
    <location>
        <begin position="227"/>
        <end position="245"/>
    </location>
</feature>
<feature type="transmembrane region" description="Helical" evidence="7">
    <location>
        <begin position="257"/>
        <end position="276"/>
    </location>
</feature>
<evidence type="ECO:0000313" key="8">
    <source>
        <dbReference type="EMBL" id="KAJ8751167.1"/>
    </source>
</evidence>
<gene>
    <name evidence="8" type="ORF">K2173_016348</name>
</gene>
<dbReference type="AlphaFoldDB" id="A0AAV8SG08"/>
<proteinExistence type="inferred from homology"/>
<reference evidence="8 9" key="1">
    <citation type="submission" date="2021-09" db="EMBL/GenBank/DDBJ databases">
        <title>Genomic insights and catalytic innovation underlie evolution of tropane alkaloids biosynthesis.</title>
        <authorList>
            <person name="Wang Y.-J."/>
            <person name="Tian T."/>
            <person name="Huang J.-P."/>
            <person name="Huang S.-X."/>
        </authorList>
    </citation>
    <scope>NUCLEOTIDE SEQUENCE [LARGE SCALE GENOMIC DNA]</scope>
    <source>
        <strain evidence="8">KIB-2018</strain>
        <tissue evidence="8">Leaf</tissue>
    </source>
</reference>
<dbReference type="GO" id="GO:0016020">
    <property type="term" value="C:membrane"/>
    <property type="evidence" value="ECO:0007669"/>
    <property type="project" value="UniProtKB-SubCell"/>
</dbReference>
<dbReference type="InterPro" id="IPR037185">
    <property type="entry name" value="EmrE-like"/>
</dbReference>
<sequence length="437" mass="46970">MISCYRRLITELATPRVSIQSPGRPTEVLTLPFNPNSETLHPGIRVRSSRQARSFPVEPAVGTSRGWEQSDGGEKDTAKVGPCSYSIGSHQIVGRRARGDQKLEVAVAAAVTVVLGVGNRVLYKLALVPLKHHPFFLAQLATLGYVVVYFTVLHLRYRAGIVTDEMLSMPKAPFLLVGLSEALSAATGMAAAAILSGPSIPILSQTFLVWQLLLSIIFLGRRYSRNRLLGCLLVAVGVVVTVASGSNSGHTLKEAGIFWSLLMIFSFFLQAAGTVLKEVIFLDARQQLKGGSVDLFVVNSYGSAFQALFVFLLLPFVSRFWGIPFNQLPNYLREGAICFLNIGSVSSGCNGAPVLPLLFIIINMAFNISSLHLLKISCAVVSSLASTLSVPVSVYVFTLPLPYLGVASSLPTGFVTGAIILILGLLVYAWTPCISPT</sequence>
<feature type="transmembrane region" description="Helical" evidence="7">
    <location>
        <begin position="135"/>
        <end position="153"/>
    </location>
</feature>
<name>A0AAV8SG08_9ROSI</name>
<evidence type="ECO:0000256" key="1">
    <source>
        <dbReference type="ARBA" id="ARBA00004141"/>
    </source>
</evidence>
<keyword evidence="3" id="KW-0813">Transport</keyword>
<feature type="transmembrane region" description="Helical" evidence="7">
    <location>
        <begin position="174"/>
        <end position="196"/>
    </location>
</feature>
<feature type="transmembrane region" description="Helical" evidence="7">
    <location>
        <begin position="296"/>
        <end position="317"/>
    </location>
</feature>
<keyword evidence="9" id="KW-1185">Reference proteome</keyword>
<keyword evidence="5 7" id="KW-1133">Transmembrane helix</keyword>
<dbReference type="SUPFAM" id="SSF103481">
    <property type="entry name" value="Multidrug resistance efflux transporter EmrE"/>
    <property type="match status" value="1"/>
</dbReference>
<dbReference type="PANTHER" id="PTHR31326:SF3">
    <property type="entry name" value="PROTEIN CLT3, CHLOROPLASTIC"/>
    <property type="match status" value="1"/>
</dbReference>
<protein>
    <submittedName>
        <fullName evidence="8">Uncharacterized protein</fullName>
    </submittedName>
</protein>
<comment type="similarity">
    <text evidence="2">Belongs to the CRT-like transporter family.</text>
</comment>
<feature type="transmembrane region" description="Helical" evidence="7">
    <location>
        <begin position="373"/>
        <end position="398"/>
    </location>
</feature>
<organism evidence="8 9">
    <name type="scientific">Erythroxylum novogranatense</name>
    <dbReference type="NCBI Taxonomy" id="1862640"/>
    <lineage>
        <taxon>Eukaryota</taxon>
        <taxon>Viridiplantae</taxon>
        <taxon>Streptophyta</taxon>
        <taxon>Embryophyta</taxon>
        <taxon>Tracheophyta</taxon>
        <taxon>Spermatophyta</taxon>
        <taxon>Magnoliopsida</taxon>
        <taxon>eudicotyledons</taxon>
        <taxon>Gunneridae</taxon>
        <taxon>Pentapetalae</taxon>
        <taxon>rosids</taxon>
        <taxon>fabids</taxon>
        <taxon>Malpighiales</taxon>
        <taxon>Erythroxylaceae</taxon>
        <taxon>Erythroxylum</taxon>
    </lineage>
</organism>
<dbReference type="InterPro" id="IPR013936">
    <property type="entry name" value="CRT-like"/>
</dbReference>
<dbReference type="Proteomes" id="UP001159364">
    <property type="component" value="Linkage Group LG11"/>
</dbReference>
<evidence type="ECO:0000256" key="6">
    <source>
        <dbReference type="ARBA" id="ARBA00023136"/>
    </source>
</evidence>
<comment type="subcellular location">
    <subcellularLocation>
        <location evidence="1">Membrane</location>
        <topology evidence="1">Multi-pass membrane protein</topology>
    </subcellularLocation>
</comment>
<dbReference type="PANTHER" id="PTHR31326">
    <property type="entry name" value="PROTEIN CLT2, CHLOROPLASTIC"/>
    <property type="match status" value="1"/>
</dbReference>
<evidence type="ECO:0000256" key="7">
    <source>
        <dbReference type="SAM" id="Phobius"/>
    </source>
</evidence>
<evidence type="ECO:0000313" key="9">
    <source>
        <dbReference type="Proteomes" id="UP001159364"/>
    </source>
</evidence>
<keyword evidence="6 7" id="KW-0472">Membrane</keyword>